<dbReference type="EMBL" id="MU853755">
    <property type="protein sequence ID" value="KAK3945330.1"/>
    <property type="molecule type" value="Genomic_DNA"/>
</dbReference>
<feature type="region of interest" description="Disordered" evidence="1">
    <location>
        <begin position="716"/>
        <end position="788"/>
    </location>
</feature>
<dbReference type="Gene3D" id="3.60.21.70">
    <property type="entry name" value="PhoD-like phosphatase"/>
    <property type="match status" value="1"/>
</dbReference>
<dbReference type="InterPro" id="IPR018946">
    <property type="entry name" value="PhoD-like_MPP"/>
</dbReference>
<keyword evidence="4" id="KW-1185">Reference proteome</keyword>
<feature type="region of interest" description="Disordered" evidence="1">
    <location>
        <begin position="814"/>
        <end position="856"/>
    </location>
</feature>
<dbReference type="GO" id="GO:0016020">
    <property type="term" value="C:membrane"/>
    <property type="evidence" value="ECO:0007669"/>
    <property type="project" value="TreeGrafter"/>
</dbReference>
<dbReference type="PANTHER" id="PTHR46689:SF3">
    <property type="entry name" value="PHOD-LIKE PHOSPHATASE DOMAIN-CONTAINING PROTEIN"/>
    <property type="match status" value="1"/>
</dbReference>
<name>A0AAN6NGZ7_9PEZI</name>
<feature type="domain" description="PhoD-like phosphatase" evidence="2">
    <location>
        <begin position="481"/>
        <end position="554"/>
    </location>
</feature>
<dbReference type="InterPro" id="IPR038607">
    <property type="entry name" value="PhoD-like_sf"/>
</dbReference>
<feature type="compositionally biased region" description="Polar residues" evidence="1">
    <location>
        <begin position="90"/>
        <end position="111"/>
    </location>
</feature>
<organism evidence="3 4">
    <name type="scientific">Diplogelasinospora grovesii</name>
    <dbReference type="NCBI Taxonomy" id="303347"/>
    <lineage>
        <taxon>Eukaryota</taxon>
        <taxon>Fungi</taxon>
        <taxon>Dikarya</taxon>
        <taxon>Ascomycota</taxon>
        <taxon>Pezizomycotina</taxon>
        <taxon>Sordariomycetes</taxon>
        <taxon>Sordariomycetidae</taxon>
        <taxon>Sordariales</taxon>
        <taxon>Diplogelasinosporaceae</taxon>
        <taxon>Diplogelasinospora</taxon>
    </lineage>
</organism>
<feature type="compositionally biased region" description="Polar residues" evidence="1">
    <location>
        <begin position="30"/>
        <end position="39"/>
    </location>
</feature>
<feature type="domain" description="PhoD-like phosphatase" evidence="2">
    <location>
        <begin position="567"/>
        <end position="721"/>
    </location>
</feature>
<feature type="compositionally biased region" description="Gly residues" evidence="1">
    <location>
        <begin position="733"/>
        <end position="743"/>
    </location>
</feature>
<comment type="caution">
    <text evidence="3">The sequence shown here is derived from an EMBL/GenBank/DDBJ whole genome shotgun (WGS) entry which is preliminary data.</text>
</comment>
<sequence length="856" mass="94706">MSCRHHAPPDPDADLLKDNDDELFEEVDQGASSSRNPHASATRWRHEESSAYAKHAAGQHHHHGLHHHGAHPVARDAEARSRVNDLADFLNSSRISPDGQQRTKTSDGSQPPGTPRFKPIMAVAADARDAVGAVSNGDRPLTGTSKQAAPPPPPDGKEIAVGPLINYRRMEDNHWIGSVLVVTKGGGKTQPSVPTLHLRKAGAEQGTAAQGVCLYSDPRNTFWRFDVAVQLEHSEAQWEYALPDLRFASKTKPRVNSFFVPAASESMRIMFHSCNGFSIGTDEDAWSGPALWNDVMRRHREVPFHVMIGGGDQIYNDGIRVSGPLREWTRIGNPKKRQHYPFPEALRQDCDDYYLHNYIRWYGTEPFASANGQIPQLNIWDDHDIIDGFGSYVNDFMKCDVFRGIGGVAHKYYMLFQHHLPPPPSTYTSDAIPAASVEEGQGVDPNQMVNTYVHPRMTESNYIVGSKPGPYVQEHSHNMFARLGARMCFLGIDARTERTRHQVNYRETYNQIFDRLRQELGSARSSGNPYRHMILLLGIPIAYPRLTWLENIFSSPLMGPIKFMNRRLGLGGNFFNHFDGSVDLLDDLDDHYTARTHKKERNLLVLRLQEICAEFSVRITILGGDVHLAALGRFYSNLKLNVPVEQDYRYMVNVVSSAIVNKPPPTAIANLLARRNKIHHLNAETDETLLELFDQDPGEGIRTGSYNRVTMPSRNFSMITENSPNNPPPHLNGLGGGGDGDGPPGSSASSGRKVPGRDGHSPIHAGEANCGTKHRAANPREHGQGTDGSLDVCIRVEINQHDKEGKTRLYGLSIPALSYNGPKPPPPPPSLAAPPSSSSAGSRSEHSLPPTLPRGE</sequence>
<feature type="domain" description="PhoD-like phosphatase" evidence="2">
    <location>
        <begin position="234"/>
        <end position="419"/>
    </location>
</feature>
<feature type="compositionally biased region" description="Low complexity" evidence="1">
    <location>
        <begin position="833"/>
        <end position="842"/>
    </location>
</feature>
<dbReference type="Pfam" id="PF19050">
    <property type="entry name" value="PhoD_2"/>
    <property type="match status" value="3"/>
</dbReference>
<dbReference type="InterPro" id="IPR043904">
    <property type="entry name" value="PhoD_2-like"/>
</dbReference>
<feature type="compositionally biased region" description="Basic and acidic residues" evidence="1">
    <location>
        <begin position="73"/>
        <end position="85"/>
    </location>
</feature>
<feature type="compositionally biased region" description="Basic residues" evidence="1">
    <location>
        <begin position="57"/>
        <end position="70"/>
    </location>
</feature>
<evidence type="ECO:0000313" key="3">
    <source>
        <dbReference type="EMBL" id="KAK3945330.1"/>
    </source>
</evidence>
<dbReference type="AlphaFoldDB" id="A0AAN6NGZ7"/>
<evidence type="ECO:0000313" key="4">
    <source>
        <dbReference type="Proteomes" id="UP001303473"/>
    </source>
</evidence>
<feature type="region of interest" description="Disordered" evidence="1">
    <location>
        <begin position="133"/>
        <end position="156"/>
    </location>
</feature>
<dbReference type="PANTHER" id="PTHR46689">
    <property type="entry name" value="MEMBRANE PROTEIN, PUTATIVE-RELATED"/>
    <property type="match status" value="1"/>
</dbReference>
<feature type="region of interest" description="Disordered" evidence="1">
    <location>
        <begin position="1"/>
        <end position="117"/>
    </location>
</feature>
<gene>
    <name evidence="3" type="ORF">QBC46DRAFT_371962</name>
</gene>
<evidence type="ECO:0000259" key="2">
    <source>
        <dbReference type="Pfam" id="PF19050"/>
    </source>
</evidence>
<proteinExistence type="predicted"/>
<feature type="compositionally biased region" description="Pro residues" evidence="1">
    <location>
        <begin position="822"/>
        <end position="832"/>
    </location>
</feature>
<reference evidence="4" key="1">
    <citation type="journal article" date="2023" name="Mol. Phylogenet. Evol.">
        <title>Genome-scale phylogeny and comparative genomics of the fungal order Sordariales.</title>
        <authorList>
            <person name="Hensen N."/>
            <person name="Bonometti L."/>
            <person name="Westerberg I."/>
            <person name="Brannstrom I.O."/>
            <person name="Guillou S."/>
            <person name="Cros-Aarteil S."/>
            <person name="Calhoun S."/>
            <person name="Haridas S."/>
            <person name="Kuo A."/>
            <person name="Mondo S."/>
            <person name="Pangilinan J."/>
            <person name="Riley R."/>
            <person name="LaButti K."/>
            <person name="Andreopoulos B."/>
            <person name="Lipzen A."/>
            <person name="Chen C."/>
            <person name="Yan M."/>
            <person name="Daum C."/>
            <person name="Ng V."/>
            <person name="Clum A."/>
            <person name="Steindorff A."/>
            <person name="Ohm R.A."/>
            <person name="Martin F."/>
            <person name="Silar P."/>
            <person name="Natvig D.O."/>
            <person name="Lalanne C."/>
            <person name="Gautier V."/>
            <person name="Ament-Velasquez S.L."/>
            <person name="Kruys A."/>
            <person name="Hutchinson M.I."/>
            <person name="Powell A.J."/>
            <person name="Barry K."/>
            <person name="Miller A.N."/>
            <person name="Grigoriev I.V."/>
            <person name="Debuchy R."/>
            <person name="Gladieux P."/>
            <person name="Hiltunen Thoren M."/>
            <person name="Johannesson H."/>
        </authorList>
    </citation>
    <scope>NUCLEOTIDE SEQUENCE [LARGE SCALE GENOMIC DNA]</scope>
    <source>
        <strain evidence="4">CBS 340.73</strain>
    </source>
</reference>
<accession>A0AAN6NGZ7</accession>
<evidence type="ECO:0000256" key="1">
    <source>
        <dbReference type="SAM" id="MobiDB-lite"/>
    </source>
</evidence>
<feature type="compositionally biased region" description="Acidic residues" evidence="1">
    <location>
        <begin position="19"/>
        <end position="28"/>
    </location>
</feature>
<protein>
    <recommendedName>
        <fullName evidence="2">PhoD-like phosphatase domain-containing protein</fullName>
    </recommendedName>
</protein>
<dbReference type="CDD" id="cd07389">
    <property type="entry name" value="MPP_PhoD"/>
    <property type="match status" value="1"/>
</dbReference>
<dbReference type="Proteomes" id="UP001303473">
    <property type="component" value="Unassembled WGS sequence"/>
</dbReference>